<dbReference type="InterPro" id="IPR018511">
    <property type="entry name" value="Hemolysin-typ_Ca-bd_CS"/>
</dbReference>
<evidence type="ECO:0000313" key="4">
    <source>
        <dbReference type="Proteomes" id="UP000475385"/>
    </source>
</evidence>
<dbReference type="PROSITE" id="PS00330">
    <property type="entry name" value="HEMOLYSIN_CALCIUM"/>
    <property type="match status" value="1"/>
</dbReference>
<gene>
    <name evidence="3" type="ORF">G3576_14500</name>
</gene>
<dbReference type="GO" id="GO:0005576">
    <property type="term" value="C:extracellular region"/>
    <property type="evidence" value="ECO:0007669"/>
    <property type="project" value="UniProtKB-SubCell"/>
</dbReference>
<keyword evidence="4" id="KW-1185">Reference proteome</keyword>
<dbReference type="SUPFAM" id="SSF51120">
    <property type="entry name" value="beta-Roll"/>
    <property type="match status" value="1"/>
</dbReference>
<dbReference type="PANTHER" id="PTHR38340">
    <property type="entry name" value="S-LAYER PROTEIN"/>
    <property type="match status" value="1"/>
</dbReference>
<dbReference type="EMBL" id="JAAIKB010000005">
    <property type="protein sequence ID" value="NGM21232.1"/>
    <property type="molecule type" value="Genomic_DNA"/>
</dbReference>
<keyword evidence="2" id="KW-0964">Secreted</keyword>
<evidence type="ECO:0000256" key="1">
    <source>
        <dbReference type="ARBA" id="ARBA00004613"/>
    </source>
</evidence>
<dbReference type="AlphaFoldDB" id="A0A6M1LMF4"/>
<dbReference type="Pfam" id="PF00353">
    <property type="entry name" value="HemolysinCabind"/>
    <property type="match status" value="2"/>
</dbReference>
<name>A0A6M1LMF4_9PROT</name>
<protein>
    <submittedName>
        <fullName evidence="3">Calcium-binding protein</fullName>
    </submittedName>
</protein>
<evidence type="ECO:0000313" key="3">
    <source>
        <dbReference type="EMBL" id="NGM21232.1"/>
    </source>
</evidence>
<dbReference type="GO" id="GO:0005509">
    <property type="term" value="F:calcium ion binding"/>
    <property type="evidence" value="ECO:0007669"/>
    <property type="project" value="InterPro"/>
</dbReference>
<dbReference type="InterPro" id="IPR011049">
    <property type="entry name" value="Serralysin-like_metalloprot_C"/>
</dbReference>
<dbReference type="Gene3D" id="2.150.10.10">
    <property type="entry name" value="Serralysin-like metalloprotease, C-terminal"/>
    <property type="match status" value="2"/>
</dbReference>
<dbReference type="PANTHER" id="PTHR38340:SF1">
    <property type="entry name" value="S-LAYER PROTEIN"/>
    <property type="match status" value="1"/>
</dbReference>
<proteinExistence type="predicted"/>
<evidence type="ECO:0000256" key="2">
    <source>
        <dbReference type="ARBA" id="ARBA00022525"/>
    </source>
</evidence>
<organism evidence="3 4">
    <name type="scientific">Falsiroseomonas algicola</name>
    <dbReference type="NCBI Taxonomy" id="2716930"/>
    <lineage>
        <taxon>Bacteria</taxon>
        <taxon>Pseudomonadati</taxon>
        <taxon>Pseudomonadota</taxon>
        <taxon>Alphaproteobacteria</taxon>
        <taxon>Acetobacterales</taxon>
        <taxon>Roseomonadaceae</taxon>
        <taxon>Falsiroseomonas</taxon>
    </lineage>
</organism>
<reference evidence="3 4" key="1">
    <citation type="submission" date="2020-03" db="EMBL/GenBank/DDBJ databases">
        <title>Roseomonas stagni sp. nov., isolated from pond water in Japan.</title>
        <authorList>
            <person name="Furuhata K."/>
            <person name="Miyamoto H."/>
            <person name="Goto K."/>
        </authorList>
    </citation>
    <scope>NUCLEOTIDE SEQUENCE [LARGE SCALE GENOMIC DNA]</scope>
    <source>
        <strain evidence="3 4">PeD5</strain>
    </source>
</reference>
<dbReference type="InterPro" id="IPR001343">
    <property type="entry name" value="Hemolysn_Ca-bd"/>
</dbReference>
<comment type="subcellular location">
    <subcellularLocation>
        <location evidence="1">Secreted</location>
    </subcellularLocation>
</comment>
<comment type="caution">
    <text evidence="3">The sequence shown here is derived from an EMBL/GenBank/DDBJ whole genome shotgun (WGS) entry which is preliminary data.</text>
</comment>
<dbReference type="Proteomes" id="UP000475385">
    <property type="component" value="Unassembled WGS sequence"/>
</dbReference>
<dbReference type="PRINTS" id="PR00313">
    <property type="entry name" value="CABNDNGRPT"/>
</dbReference>
<sequence length="208" mass="21237">MAQMKRLTAADLAQVTGGAVKQGTARSELVFGSAEDDLVFAGDGNDTMAIGAGNDEAYGEAGNDVMLLAAGNDTAFGGTGNDAINGGYGQDRLDGGDGDDLLIGGTNDHAADLALGGAGSDRFTWTPGDGNDEFRGGSGLDSLDIGSVSLAGLLSALRVDGRSELVMRATGDQVYFVDAKGEIMSFSGTITIGSETLRFSEIERIRLV</sequence>
<accession>A0A6M1LMF4</accession>
<dbReference type="InterPro" id="IPR050557">
    <property type="entry name" value="RTX_toxin/Mannuronan_C5-epim"/>
</dbReference>